<gene>
    <name evidence="1" type="ORF">C8046_16690</name>
</gene>
<accession>A0A2U1ZYH4</accession>
<protein>
    <submittedName>
        <fullName evidence="1">Uncharacterized protein</fullName>
    </submittedName>
</protein>
<organism evidence="1 2">
    <name type="scientific">Serinibacter arcticus</name>
    <dbReference type="NCBI Taxonomy" id="1655435"/>
    <lineage>
        <taxon>Bacteria</taxon>
        <taxon>Bacillati</taxon>
        <taxon>Actinomycetota</taxon>
        <taxon>Actinomycetes</taxon>
        <taxon>Micrococcales</taxon>
        <taxon>Beutenbergiaceae</taxon>
        <taxon>Serinibacter</taxon>
    </lineage>
</organism>
<dbReference type="EMBL" id="PYHR01000002">
    <property type="protein sequence ID" value="PWD52037.1"/>
    <property type="molecule type" value="Genomic_DNA"/>
</dbReference>
<comment type="caution">
    <text evidence="1">The sequence shown here is derived from an EMBL/GenBank/DDBJ whole genome shotgun (WGS) entry which is preliminary data.</text>
</comment>
<proteinExistence type="predicted"/>
<dbReference type="Proteomes" id="UP000245166">
    <property type="component" value="Unassembled WGS sequence"/>
</dbReference>
<keyword evidence="2" id="KW-1185">Reference proteome</keyword>
<evidence type="ECO:0000313" key="2">
    <source>
        <dbReference type="Proteomes" id="UP000245166"/>
    </source>
</evidence>
<reference evidence="1 2" key="1">
    <citation type="submission" date="2018-03" db="EMBL/GenBank/DDBJ databases">
        <title>Genome assembly of novel Miniimonas species PCH200.</title>
        <authorList>
            <person name="Thakur V."/>
            <person name="Kumar V."/>
            <person name="Singh D."/>
        </authorList>
    </citation>
    <scope>NUCLEOTIDE SEQUENCE [LARGE SCALE GENOMIC DNA]</scope>
    <source>
        <strain evidence="1 2">PCH200</strain>
    </source>
</reference>
<name>A0A2U1ZYH4_9MICO</name>
<dbReference type="RefSeq" id="WP_109230420.1">
    <property type="nucleotide sequence ID" value="NZ_PYHR01000002.1"/>
</dbReference>
<sequence>MHKIVLSVTTPWRDWTVLGTVYLAAFPQVGDVISLVDENYGLGSNYELVVTKVTLSLFKDAELGNQYAGSVSVSVPNLERSSKEDFRRALVFNGLTVVDD</sequence>
<evidence type="ECO:0000313" key="1">
    <source>
        <dbReference type="EMBL" id="PWD52037.1"/>
    </source>
</evidence>
<dbReference type="AlphaFoldDB" id="A0A2U1ZYH4"/>